<dbReference type="PROSITE" id="PS50157">
    <property type="entry name" value="ZINC_FINGER_C2H2_2"/>
    <property type="match status" value="1"/>
</dbReference>
<feature type="region of interest" description="Disordered" evidence="2">
    <location>
        <begin position="61"/>
        <end position="85"/>
    </location>
</feature>
<dbReference type="GO" id="GO:0008270">
    <property type="term" value="F:zinc ion binding"/>
    <property type="evidence" value="ECO:0007669"/>
    <property type="project" value="UniProtKB-KW"/>
</dbReference>
<evidence type="ECO:0000256" key="2">
    <source>
        <dbReference type="SAM" id="MobiDB-lite"/>
    </source>
</evidence>
<feature type="compositionally biased region" description="Basic and acidic residues" evidence="2">
    <location>
        <begin position="67"/>
        <end position="83"/>
    </location>
</feature>
<dbReference type="EMBL" id="IACI01067173">
    <property type="protein sequence ID" value="LAA27110.1"/>
    <property type="molecule type" value="Transcribed_RNA"/>
</dbReference>
<evidence type="ECO:0000259" key="3">
    <source>
        <dbReference type="PROSITE" id="PS50157"/>
    </source>
</evidence>
<keyword evidence="1" id="KW-0863">Zinc-finger</keyword>
<evidence type="ECO:0000256" key="1">
    <source>
        <dbReference type="PROSITE-ProRule" id="PRU00042"/>
    </source>
</evidence>
<dbReference type="InterPro" id="IPR013087">
    <property type="entry name" value="Znf_C2H2_type"/>
</dbReference>
<name>A0A2H6N8R8_9SAUR</name>
<proteinExistence type="predicted"/>
<sequence>MATSYTPPFDDPGEVREGFLCPLCLKDLHSFQQLQSHYEEHSSEDIDVKGQLKNLVQKAKKAKNKLLRRDDDRNDGGSQERYEGYSYSGMDPYMWEFEELGNQSRKLHLKQG</sequence>
<protein>
    <recommendedName>
        <fullName evidence="3">C2H2-type domain-containing protein</fullName>
    </recommendedName>
</protein>
<dbReference type="PROSITE" id="PS00028">
    <property type="entry name" value="ZINC_FINGER_C2H2_1"/>
    <property type="match status" value="1"/>
</dbReference>
<keyword evidence="1" id="KW-0862">Zinc</keyword>
<accession>A0A2H6N8R8</accession>
<keyword evidence="1" id="KW-0479">Metal-binding</keyword>
<evidence type="ECO:0000313" key="4">
    <source>
        <dbReference type="EMBL" id="LAA27110.1"/>
    </source>
</evidence>
<reference evidence="4" key="1">
    <citation type="submission" date="2017-07" db="EMBL/GenBank/DDBJ databases">
        <authorList>
            <person name="Mikheyev A."/>
            <person name="Grau M."/>
        </authorList>
    </citation>
    <scope>NUCLEOTIDE SEQUENCE</scope>
    <source>
        <tissue evidence="4">Venom_gland</tissue>
    </source>
</reference>
<reference evidence="4" key="2">
    <citation type="submission" date="2017-12" db="EMBL/GenBank/DDBJ databases">
        <title>Coralsnake Venomics: Analyses of Venom Gland Transcriptomes and Proteomes of Six Brazilian Taxa.</title>
        <authorList>
            <person name="Aird S.D."/>
            <person name="Jorge da Silva N."/>
            <person name="Qiu L."/>
            <person name="Villar-Briones A."/>
            <person name="Aparecida-Saddi V."/>
            <person name="Campos-Telles M.P."/>
            <person name="Grau M."/>
            <person name="Mikheyev A.S."/>
        </authorList>
    </citation>
    <scope>NUCLEOTIDE SEQUENCE</scope>
    <source>
        <tissue evidence="4">Venom_gland</tissue>
    </source>
</reference>
<organism evidence="4">
    <name type="scientific">Micrurus carvalhoi</name>
    <dbReference type="NCBI Taxonomy" id="3147026"/>
    <lineage>
        <taxon>Eukaryota</taxon>
        <taxon>Metazoa</taxon>
        <taxon>Chordata</taxon>
        <taxon>Craniata</taxon>
        <taxon>Vertebrata</taxon>
        <taxon>Euteleostomi</taxon>
        <taxon>Lepidosauria</taxon>
        <taxon>Squamata</taxon>
        <taxon>Bifurcata</taxon>
        <taxon>Unidentata</taxon>
        <taxon>Episquamata</taxon>
        <taxon>Toxicofera</taxon>
        <taxon>Serpentes</taxon>
        <taxon>Colubroidea</taxon>
        <taxon>Elapidae</taxon>
        <taxon>Elapinae</taxon>
        <taxon>Micrurus</taxon>
    </lineage>
</organism>
<feature type="domain" description="C2H2-type" evidence="3">
    <location>
        <begin position="19"/>
        <end position="46"/>
    </location>
</feature>
<dbReference type="AlphaFoldDB" id="A0A2H6N8R8"/>